<keyword evidence="4" id="KW-1185">Reference proteome</keyword>
<dbReference type="STRING" id="1450648.CLORY_06180"/>
<proteinExistence type="predicted"/>
<reference evidence="3 4" key="1">
    <citation type="submission" date="2017-03" db="EMBL/GenBank/DDBJ databases">
        <title>Genome sequence of Clostridium oryzae DSM 28571.</title>
        <authorList>
            <person name="Poehlein A."/>
            <person name="Daniel R."/>
        </authorList>
    </citation>
    <scope>NUCLEOTIDE SEQUENCE [LARGE SCALE GENOMIC DNA]</scope>
    <source>
        <strain evidence="3 4">DSM 28571</strain>
    </source>
</reference>
<dbReference type="PANTHER" id="PTHR39158:SF1">
    <property type="entry name" value="DNAJ HOMOLOG SUBFAMILY C MEMBER 28"/>
    <property type="match status" value="1"/>
</dbReference>
<name>A0A1V4IXD4_9CLOT</name>
<evidence type="ECO:0000259" key="2">
    <source>
        <dbReference type="Pfam" id="PF09350"/>
    </source>
</evidence>
<comment type="caution">
    <text evidence="3">The sequence shown here is derived from an EMBL/GenBank/DDBJ whole genome shotgun (WGS) entry which is preliminary data.</text>
</comment>
<keyword evidence="1" id="KW-0175">Coiled coil</keyword>
<dbReference type="RefSeq" id="WP_079422071.1">
    <property type="nucleotide sequence ID" value="NZ_MZGV01000004.1"/>
</dbReference>
<evidence type="ECO:0000256" key="1">
    <source>
        <dbReference type="SAM" id="Coils"/>
    </source>
</evidence>
<evidence type="ECO:0000313" key="3">
    <source>
        <dbReference type="EMBL" id="OPJ64424.1"/>
    </source>
</evidence>
<organism evidence="3 4">
    <name type="scientific">Clostridium oryzae</name>
    <dbReference type="NCBI Taxonomy" id="1450648"/>
    <lineage>
        <taxon>Bacteria</taxon>
        <taxon>Bacillati</taxon>
        <taxon>Bacillota</taxon>
        <taxon>Clostridia</taxon>
        <taxon>Eubacteriales</taxon>
        <taxon>Clostridiaceae</taxon>
        <taxon>Clostridium</taxon>
    </lineage>
</organism>
<dbReference type="InterPro" id="IPR018961">
    <property type="entry name" value="DnaJ_homolog_subfam-C_membr-28"/>
</dbReference>
<gene>
    <name evidence="3" type="ORF">CLORY_06180</name>
</gene>
<dbReference type="Proteomes" id="UP000190080">
    <property type="component" value="Unassembled WGS sequence"/>
</dbReference>
<accession>A0A1V4IXD4</accession>
<sequence length="107" mass="12473">MDIFEIIAEQKIQEAIKNGDFDNLSGKGKPLKFEDLSGISPEDRMAYKILKNANILPPEMELKKVISELESRIEKSNSEDEKKNLRAKLSKKITEYNIMKEKIKRRY</sequence>
<dbReference type="InterPro" id="IPR052573">
    <property type="entry name" value="DnaJ_C_subfamily_28"/>
</dbReference>
<dbReference type="OrthoDB" id="9798476at2"/>
<dbReference type="PANTHER" id="PTHR39158">
    <property type="entry name" value="OS08G0560600 PROTEIN"/>
    <property type="match status" value="1"/>
</dbReference>
<feature type="coiled-coil region" evidence="1">
    <location>
        <begin position="59"/>
        <end position="106"/>
    </location>
</feature>
<feature type="domain" description="DnaJ homologue subfamily C member 28 conserved" evidence="2">
    <location>
        <begin position="7"/>
        <end position="73"/>
    </location>
</feature>
<evidence type="ECO:0000313" key="4">
    <source>
        <dbReference type="Proteomes" id="UP000190080"/>
    </source>
</evidence>
<protein>
    <recommendedName>
        <fullName evidence="2">DnaJ homologue subfamily C member 28 conserved domain-containing protein</fullName>
    </recommendedName>
</protein>
<dbReference type="AlphaFoldDB" id="A0A1V4IXD4"/>
<dbReference type="Pfam" id="PF09350">
    <property type="entry name" value="DJC28_CD"/>
    <property type="match status" value="1"/>
</dbReference>
<dbReference type="EMBL" id="MZGV01000004">
    <property type="protein sequence ID" value="OPJ64424.1"/>
    <property type="molecule type" value="Genomic_DNA"/>
</dbReference>